<dbReference type="AlphaFoldDB" id="A0AAW1MGT4"/>
<accession>A0AAW1MGT4</accession>
<organism evidence="3 4">
    <name type="scientific">Popillia japonica</name>
    <name type="common">Japanese beetle</name>
    <dbReference type="NCBI Taxonomy" id="7064"/>
    <lineage>
        <taxon>Eukaryota</taxon>
        <taxon>Metazoa</taxon>
        <taxon>Ecdysozoa</taxon>
        <taxon>Arthropoda</taxon>
        <taxon>Hexapoda</taxon>
        <taxon>Insecta</taxon>
        <taxon>Pterygota</taxon>
        <taxon>Neoptera</taxon>
        <taxon>Endopterygota</taxon>
        <taxon>Coleoptera</taxon>
        <taxon>Polyphaga</taxon>
        <taxon>Scarabaeiformia</taxon>
        <taxon>Scarabaeidae</taxon>
        <taxon>Rutelinae</taxon>
        <taxon>Popillia</taxon>
    </lineage>
</organism>
<dbReference type="Pfam" id="PF13843">
    <property type="entry name" value="DDE_Tnp_1_7"/>
    <property type="match status" value="1"/>
</dbReference>
<reference evidence="3 4" key="1">
    <citation type="journal article" date="2024" name="BMC Genomics">
        <title>De novo assembly and annotation of Popillia japonica's genome with initial clues to its potential as an invasive pest.</title>
        <authorList>
            <person name="Cucini C."/>
            <person name="Boschi S."/>
            <person name="Funari R."/>
            <person name="Cardaioli E."/>
            <person name="Iannotti N."/>
            <person name="Marturano G."/>
            <person name="Paoli F."/>
            <person name="Bruttini M."/>
            <person name="Carapelli A."/>
            <person name="Frati F."/>
            <person name="Nardi F."/>
        </authorList>
    </citation>
    <scope>NUCLEOTIDE SEQUENCE [LARGE SCALE GENOMIC DNA]</scope>
    <source>
        <strain evidence="3">DMR45628</strain>
    </source>
</reference>
<evidence type="ECO:0000256" key="1">
    <source>
        <dbReference type="SAM" id="MobiDB-lite"/>
    </source>
</evidence>
<evidence type="ECO:0000259" key="2">
    <source>
        <dbReference type="Pfam" id="PF13843"/>
    </source>
</evidence>
<dbReference type="PANTHER" id="PTHR47055">
    <property type="entry name" value="DDE_TNP_1_7 DOMAIN-CONTAINING PROTEIN"/>
    <property type="match status" value="1"/>
</dbReference>
<evidence type="ECO:0000313" key="3">
    <source>
        <dbReference type="EMBL" id="KAK9745451.1"/>
    </source>
</evidence>
<dbReference type="InterPro" id="IPR052638">
    <property type="entry name" value="PiggyBac_TE-derived"/>
</dbReference>
<evidence type="ECO:0000313" key="4">
    <source>
        <dbReference type="Proteomes" id="UP001458880"/>
    </source>
</evidence>
<dbReference type="PANTHER" id="PTHR47055:SF3">
    <property type="entry name" value="PHORBOL-ESTER_DAG-TYPE DOMAIN-CONTAINING PROTEIN"/>
    <property type="match status" value="1"/>
</dbReference>
<dbReference type="GO" id="GO:0043565">
    <property type="term" value="F:sequence-specific DNA binding"/>
    <property type="evidence" value="ECO:0007669"/>
    <property type="project" value="TreeGrafter"/>
</dbReference>
<sequence length="503" mass="56223">MCVWSFNSGATIKQIASEIRSRITLLMKTQDVEAFRSTEEATPRASKGNPSYLPEFLVSLSSHIQAFGKIYVSGTLGSLTVGCRVDAHVYIFRKLFPFPLSPEQSGPKESLEYIANYTTTSRLSRAINNLVQTSDVLGLDVTDANIDSSNFDSSDADMVSQPSQSGAPVAPVLKLVHVASWGIKFSGQVRELFVGAYLERVNELKLARNSSDAILFNPLMADDNIFQYIAGSFEIITSAKDDIIVSEPSTSSITTTRKKKKSKTVSSPKWERKHPEYTSGPTSAEYDNVQRIKNTLADKTPLKHQAIPTIQFAIFSDNLSIDEEMVPYFGKHSAKMFLKGKPVRFRYRLWCLCSSNGYLYQFIPYDGARSEKSELGFGADVVLEFLKVIENIRNHRMFFDNFFSSYNLLSTLQEKGVFATGTVPDNRIAGCPLETTKTLSKKDSGSYDFSYDYKKEICVVRWNDNSVVTVITNCCTTEPIINVKRYSKRDKNEGSIPLEGVGR</sequence>
<dbReference type="InterPro" id="IPR029526">
    <property type="entry name" value="PGBD"/>
</dbReference>
<proteinExistence type="predicted"/>
<comment type="caution">
    <text evidence="3">The sequence shown here is derived from an EMBL/GenBank/DDBJ whole genome shotgun (WGS) entry which is preliminary data.</text>
</comment>
<protein>
    <submittedName>
        <fullName evidence="3">Transposase IS4</fullName>
    </submittedName>
</protein>
<name>A0AAW1MGT4_POPJA</name>
<feature type="region of interest" description="Disordered" evidence="1">
    <location>
        <begin position="249"/>
        <end position="284"/>
    </location>
</feature>
<gene>
    <name evidence="3" type="ORF">QE152_g6954</name>
</gene>
<dbReference type="Proteomes" id="UP001458880">
    <property type="component" value="Unassembled WGS sequence"/>
</dbReference>
<keyword evidence="4" id="KW-1185">Reference proteome</keyword>
<dbReference type="EMBL" id="JASPKY010000049">
    <property type="protein sequence ID" value="KAK9745451.1"/>
    <property type="molecule type" value="Genomic_DNA"/>
</dbReference>
<feature type="domain" description="PiggyBac transposable element-derived protein" evidence="2">
    <location>
        <begin position="315"/>
        <end position="487"/>
    </location>
</feature>